<feature type="region of interest" description="Disordered" evidence="5">
    <location>
        <begin position="1"/>
        <end position="33"/>
    </location>
</feature>
<accession>A0ABR1IUQ0</accession>
<evidence type="ECO:0000313" key="8">
    <source>
        <dbReference type="Proteomes" id="UP001498398"/>
    </source>
</evidence>
<dbReference type="Gene3D" id="6.10.140.2220">
    <property type="match status" value="1"/>
</dbReference>
<proteinExistence type="predicted"/>
<evidence type="ECO:0000256" key="2">
    <source>
        <dbReference type="ARBA" id="ARBA00022771"/>
    </source>
</evidence>
<name>A0ABR1IUQ0_9AGAR</name>
<protein>
    <recommendedName>
        <fullName evidence="6">MYND-type domain-containing protein</fullName>
    </recommendedName>
</protein>
<dbReference type="Proteomes" id="UP001498398">
    <property type="component" value="Unassembled WGS sequence"/>
</dbReference>
<dbReference type="EMBL" id="JBANRG010000073">
    <property type="protein sequence ID" value="KAK7439390.1"/>
    <property type="molecule type" value="Genomic_DNA"/>
</dbReference>
<feature type="compositionally biased region" description="Low complexity" evidence="5">
    <location>
        <begin position="14"/>
        <end position="33"/>
    </location>
</feature>
<reference evidence="7 8" key="1">
    <citation type="submission" date="2024-01" db="EMBL/GenBank/DDBJ databases">
        <title>A draft genome for the cacao thread blight pathogen Marasmiellus scandens.</title>
        <authorList>
            <person name="Baruah I.K."/>
            <person name="Leung J."/>
            <person name="Bukari Y."/>
            <person name="Amoako-Attah I."/>
            <person name="Meinhardt L.W."/>
            <person name="Bailey B.A."/>
            <person name="Cohen S.P."/>
        </authorList>
    </citation>
    <scope>NUCLEOTIDE SEQUENCE [LARGE SCALE GENOMIC DNA]</scope>
    <source>
        <strain evidence="7 8">GH-19</strain>
    </source>
</reference>
<dbReference type="Gene3D" id="1.25.10.10">
    <property type="entry name" value="Leucine-rich Repeat Variant"/>
    <property type="match status" value="1"/>
</dbReference>
<evidence type="ECO:0000256" key="5">
    <source>
        <dbReference type="SAM" id="MobiDB-lite"/>
    </source>
</evidence>
<gene>
    <name evidence="7" type="ORF">VKT23_017612</name>
</gene>
<dbReference type="SUPFAM" id="SSF48371">
    <property type="entry name" value="ARM repeat"/>
    <property type="match status" value="1"/>
</dbReference>
<dbReference type="PROSITE" id="PS50865">
    <property type="entry name" value="ZF_MYND_2"/>
    <property type="match status" value="1"/>
</dbReference>
<sequence length="722" mass="81528">MPGPGKKTNKTKSRSNTNRAAPTTPSESSTSLVPESYVGDIDNADGWNQIVNILCDFYKVPDLTARGGLKRVHNSFDTIFKRLDTAYKKHLNNYRVRCGILGIYSKMAVDSILRDKLFDRGLLPKLLELVEIPQCLHPALRYLSSVAHHGSEKVHLELSKEYKTLVNTLKHHPDDPIVCELAVAVLSHTITAVQGKVDLEHKYTPQYKLVQSMDMRTVLDTLVLVMKKPNATKYCISHGERLLSYSSFFHSKEIISNSSALNFLVAGLRCKAWESRCSCLAGLLRLYRLNSEDDIRHLDPNTMMQAMMQKIPPHINDTLMNYGPTRCEVFIRLQTSRDFTKAIMQVPQDRDLFKLGLELYECIVRTEFSIPEGHFQAQDPRTGRLEKFDIGLPFENYPDALPVCANVLRKKGPEYQDKADVLDIKYMIMRQRIRDASELAKRSLTRNPDFAYYHYAISLVADAVIGLKAAKKGIKCKQTTPFVRFQLMQRAVEHAGHLGIRLLEETGGQGDDKWEEGIAFLMSAFEDAKRFVAEGPPDNRYMRNVLYWNILLTIVIQGPDVTPDLSQVRASIEKLKWTDELATFFKIPTPKTFLRNAEQTVVKSFSTAVQEWGDVIERLGIDDGKGTHEVSEPPKVSPGMVEDNLAGWLDEMHMDDGGEATLACAHPKVNVNSVELYHCSWCGNPSAVLRKCSGCALTRYCDAACQKAHWSDHKKKCKATKA</sequence>
<comment type="caution">
    <text evidence="7">The sequence shown here is derived from an EMBL/GenBank/DDBJ whole genome shotgun (WGS) entry which is preliminary data.</text>
</comment>
<keyword evidence="8" id="KW-1185">Reference proteome</keyword>
<keyword evidence="2 4" id="KW-0863">Zinc-finger</keyword>
<evidence type="ECO:0000256" key="1">
    <source>
        <dbReference type="ARBA" id="ARBA00022723"/>
    </source>
</evidence>
<organism evidence="7 8">
    <name type="scientific">Marasmiellus scandens</name>
    <dbReference type="NCBI Taxonomy" id="2682957"/>
    <lineage>
        <taxon>Eukaryota</taxon>
        <taxon>Fungi</taxon>
        <taxon>Dikarya</taxon>
        <taxon>Basidiomycota</taxon>
        <taxon>Agaricomycotina</taxon>
        <taxon>Agaricomycetes</taxon>
        <taxon>Agaricomycetidae</taxon>
        <taxon>Agaricales</taxon>
        <taxon>Marasmiineae</taxon>
        <taxon>Omphalotaceae</taxon>
        <taxon>Marasmiellus</taxon>
    </lineage>
</organism>
<dbReference type="SUPFAM" id="SSF144232">
    <property type="entry name" value="HIT/MYND zinc finger-like"/>
    <property type="match status" value="1"/>
</dbReference>
<feature type="domain" description="MYND-type" evidence="6">
    <location>
        <begin position="679"/>
        <end position="717"/>
    </location>
</feature>
<evidence type="ECO:0000313" key="7">
    <source>
        <dbReference type="EMBL" id="KAK7439390.1"/>
    </source>
</evidence>
<dbReference type="Pfam" id="PF01753">
    <property type="entry name" value="zf-MYND"/>
    <property type="match status" value="1"/>
</dbReference>
<keyword evidence="3" id="KW-0862">Zinc</keyword>
<dbReference type="InterPro" id="IPR011989">
    <property type="entry name" value="ARM-like"/>
</dbReference>
<evidence type="ECO:0000259" key="6">
    <source>
        <dbReference type="PROSITE" id="PS50865"/>
    </source>
</evidence>
<evidence type="ECO:0000256" key="4">
    <source>
        <dbReference type="PROSITE-ProRule" id="PRU00134"/>
    </source>
</evidence>
<keyword evidence="1" id="KW-0479">Metal-binding</keyword>
<dbReference type="InterPro" id="IPR016024">
    <property type="entry name" value="ARM-type_fold"/>
</dbReference>
<dbReference type="InterPro" id="IPR002893">
    <property type="entry name" value="Znf_MYND"/>
</dbReference>
<evidence type="ECO:0000256" key="3">
    <source>
        <dbReference type="ARBA" id="ARBA00022833"/>
    </source>
</evidence>